<reference evidence="2" key="1">
    <citation type="submission" date="2021-10" db="EMBL/GenBank/DDBJ databases">
        <title>Melipona bicolor Genome sequencing and assembly.</title>
        <authorList>
            <person name="Araujo N.S."/>
            <person name="Arias M.C."/>
        </authorList>
    </citation>
    <scope>NUCLEOTIDE SEQUENCE</scope>
    <source>
        <strain evidence="2">USP_2M_L1-L4_2017</strain>
        <tissue evidence="2">Whole body</tissue>
    </source>
</reference>
<gene>
    <name evidence="2" type="ORF">K0M31_000129</name>
</gene>
<dbReference type="EMBL" id="JAHYIQ010000001">
    <property type="protein sequence ID" value="KAK1135543.1"/>
    <property type="molecule type" value="Genomic_DNA"/>
</dbReference>
<sequence length="51" mass="5393">MQRQEATPIPPGRPGASGGTLNRITSPKSKKEDDPSDGEDTRTETSHLGST</sequence>
<evidence type="ECO:0000256" key="1">
    <source>
        <dbReference type="SAM" id="MobiDB-lite"/>
    </source>
</evidence>
<comment type="caution">
    <text evidence="2">The sequence shown here is derived from an EMBL/GenBank/DDBJ whole genome shotgun (WGS) entry which is preliminary data.</text>
</comment>
<proteinExistence type="predicted"/>
<keyword evidence="3" id="KW-1185">Reference proteome</keyword>
<evidence type="ECO:0000313" key="2">
    <source>
        <dbReference type="EMBL" id="KAK1135543.1"/>
    </source>
</evidence>
<dbReference type="Proteomes" id="UP001177670">
    <property type="component" value="Unassembled WGS sequence"/>
</dbReference>
<accession>A0AA40KWJ0</accession>
<name>A0AA40KWJ0_9HYME</name>
<feature type="compositionally biased region" description="Basic and acidic residues" evidence="1">
    <location>
        <begin position="29"/>
        <end position="45"/>
    </location>
</feature>
<evidence type="ECO:0000313" key="3">
    <source>
        <dbReference type="Proteomes" id="UP001177670"/>
    </source>
</evidence>
<organism evidence="2 3">
    <name type="scientific">Melipona bicolor</name>
    <dbReference type="NCBI Taxonomy" id="60889"/>
    <lineage>
        <taxon>Eukaryota</taxon>
        <taxon>Metazoa</taxon>
        <taxon>Ecdysozoa</taxon>
        <taxon>Arthropoda</taxon>
        <taxon>Hexapoda</taxon>
        <taxon>Insecta</taxon>
        <taxon>Pterygota</taxon>
        <taxon>Neoptera</taxon>
        <taxon>Endopterygota</taxon>
        <taxon>Hymenoptera</taxon>
        <taxon>Apocrita</taxon>
        <taxon>Aculeata</taxon>
        <taxon>Apoidea</taxon>
        <taxon>Anthophila</taxon>
        <taxon>Apidae</taxon>
        <taxon>Melipona</taxon>
    </lineage>
</organism>
<dbReference type="AlphaFoldDB" id="A0AA40KWJ0"/>
<feature type="region of interest" description="Disordered" evidence="1">
    <location>
        <begin position="1"/>
        <end position="51"/>
    </location>
</feature>
<protein>
    <submittedName>
        <fullName evidence="2">Uncharacterized protein</fullName>
    </submittedName>
</protein>